<dbReference type="SFLD" id="SFLDF00027">
    <property type="entry name" value="p-type_atpase"/>
    <property type="match status" value="1"/>
</dbReference>
<keyword evidence="12" id="KW-0406">Ion transport</keyword>
<dbReference type="EMBL" id="CP116507">
    <property type="protein sequence ID" value="WCG22069.1"/>
    <property type="molecule type" value="Genomic_DNA"/>
</dbReference>
<dbReference type="PANTHER" id="PTHR43520">
    <property type="entry name" value="ATP7, ISOFORM B"/>
    <property type="match status" value="1"/>
</dbReference>
<dbReference type="GO" id="GO:0140581">
    <property type="term" value="F:P-type monovalent copper transporter activity"/>
    <property type="evidence" value="ECO:0007669"/>
    <property type="project" value="UniProtKB-EC"/>
</dbReference>
<dbReference type="SFLD" id="SFLDG00002">
    <property type="entry name" value="C1.7:_P-type_atpase_like"/>
    <property type="match status" value="1"/>
</dbReference>
<evidence type="ECO:0000256" key="6">
    <source>
        <dbReference type="ARBA" id="ARBA00022741"/>
    </source>
</evidence>
<dbReference type="CDD" id="cd02094">
    <property type="entry name" value="P-type_ATPase_Cu-like"/>
    <property type="match status" value="1"/>
</dbReference>
<evidence type="ECO:0000256" key="15">
    <source>
        <dbReference type="RuleBase" id="RU362081"/>
    </source>
</evidence>
<keyword evidence="13 15" id="KW-0472">Membrane</keyword>
<evidence type="ECO:0000259" key="16">
    <source>
        <dbReference type="PROSITE" id="PS50846"/>
    </source>
</evidence>
<dbReference type="Pfam" id="PF00403">
    <property type="entry name" value="HMA"/>
    <property type="match status" value="1"/>
</dbReference>
<keyword evidence="9" id="KW-1278">Translocase</keyword>
<dbReference type="InterPro" id="IPR023214">
    <property type="entry name" value="HAD_sf"/>
</dbReference>
<dbReference type="Gene3D" id="3.40.50.1000">
    <property type="entry name" value="HAD superfamily/HAD-like"/>
    <property type="match status" value="1"/>
</dbReference>
<dbReference type="FunFam" id="2.70.150.10:FF:000002">
    <property type="entry name" value="Copper-transporting ATPase 1, putative"/>
    <property type="match status" value="1"/>
</dbReference>
<feature type="transmembrane region" description="Helical" evidence="15">
    <location>
        <begin position="709"/>
        <end position="727"/>
    </location>
</feature>
<dbReference type="Gene3D" id="3.40.1110.10">
    <property type="entry name" value="Calcium-transporting ATPase, cytoplasmic domain N"/>
    <property type="match status" value="1"/>
</dbReference>
<dbReference type="SUPFAM" id="SSF81653">
    <property type="entry name" value="Calcium ATPase, transduction domain A"/>
    <property type="match status" value="1"/>
</dbReference>
<feature type="transmembrane region" description="Helical" evidence="15">
    <location>
        <begin position="686"/>
        <end position="703"/>
    </location>
</feature>
<dbReference type="PROSITE" id="PS50846">
    <property type="entry name" value="HMA_2"/>
    <property type="match status" value="1"/>
</dbReference>
<dbReference type="InterPro" id="IPR008250">
    <property type="entry name" value="ATPase_P-typ_transduc_dom_A_sf"/>
</dbReference>
<dbReference type="RefSeq" id="WP_272163087.1">
    <property type="nucleotide sequence ID" value="NZ_CP116507.1"/>
</dbReference>
<dbReference type="PROSITE" id="PS01047">
    <property type="entry name" value="HMA_1"/>
    <property type="match status" value="1"/>
</dbReference>
<dbReference type="InterPro" id="IPR027256">
    <property type="entry name" value="P-typ_ATPase_IB"/>
</dbReference>
<feature type="transmembrane region" description="Helical" evidence="15">
    <location>
        <begin position="345"/>
        <end position="365"/>
    </location>
</feature>
<evidence type="ECO:0000256" key="5">
    <source>
        <dbReference type="ARBA" id="ARBA00022723"/>
    </source>
</evidence>
<dbReference type="GO" id="GO:0016887">
    <property type="term" value="F:ATP hydrolysis activity"/>
    <property type="evidence" value="ECO:0007669"/>
    <property type="project" value="InterPro"/>
</dbReference>
<dbReference type="InterPro" id="IPR036412">
    <property type="entry name" value="HAD-like_sf"/>
</dbReference>
<dbReference type="InterPro" id="IPR018303">
    <property type="entry name" value="ATPase_P-typ_P_site"/>
</dbReference>
<evidence type="ECO:0000256" key="10">
    <source>
        <dbReference type="ARBA" id="ARBA00022989"/>
    </source>
</evidence>
<dbReference type="AlphaFoldDB" id="A0AAF0BFJ6"/>
<dbReference type="SUPFAM" id="SSF55008">
    <property type="entry name" value="HMA, heavy metal-associated domain"/>
    <property type="match status" value="1"/>
</dbReference>
<dbReference type="PANTHER" id="PTHR43520:SF8">
    <property type="entry name" value="P-TYPE CU(+) TRANSPORTER"/>
    <property type="match status" value="1"/>
</dbReference>
<organism evidence="17 18">
    <name type="scientific">Vagococcus lutrae</name>
    <dbReference type="NCBI Taxonomy" id="81947"/>
    <lineage>
        <taxon>Bacteria</taxon>
        <taxon>Bacillati</taxon>
        <taxon>Bacillota</taxon>
        <taxon>Bacilli</taxon>
        <taxon>Lactobacillales</taxon>
        <taxon>Enterococcaceae</taxon>
        <taxon>Vagococcus</taxon>
    </lineage>
</organism>
<dbReference type="GO" id="GO:0005524">
    <property type="term" value="F:ATP binding"/>
    <property type="evidence" value="ECO:0007669"/>
    <property type="project" value="UniProtKB-UniRule"/>
</dbReference>
<evidence type="ECO:0000256" key="2">
    <source>
        <dbReference type="ARBA" id="ARBA00006024"/>
    </source>
</evidence>
<name>A0AAF0BFJ6_9ENTE</name>
<keyword evidence="6 15" id="KW-0547">Nucleotide-binding</keyword>
<feature type="transmembrane region" description="Helical" evidence="15">
    <location>
        <begin position="164"/>
        <end position="183"/>
    </location>
</feature>
<dbReference type="GO" id="GO:0043682">
    <property type="term" value="F:P-type divalent copper transporter activity"/>
    <property type="evidence" value="ECO:0007669"/>
    <property type="project" value="TreeGrafter"/>
</dbReference>
<dbReference type="Pfam" id="PF00122">
    <property type="entry name" value="E1-E2_ATPase"/>
    <property type="match status" value="1"/>
</dbReference>
<dbReference type="GO" id="GO:0005507">
    <property type="term" value="F:copper ion binding"/>
    <property type="evidence" value="ECO:0007669"/>
    <property type="project" value="TreeGrafter"/>
</dbReference>
<comment type="similarity">
    <text evidence="2 15">Belongs to the cation transport ATPase (P-type) (TC 3.A.3) family. Type IB subfamily.</text>
</comment>
<dbReference type="SUPFAM" id="SSF81665">
    <property type="entry name" value="Calcium ATPase, transmembrane domain M"/>
    <property type="match status" value="1"/>
</dbReference>
<dbReference type="CDD" id="cd00371">
    <property type="entry name" value="HMA"/>
    <property type="match status" value="1"/>
</dbReference>
<dbReference type="InterPro" id="IPR023298">
    <property type="entry name" value="ATPase_P-typ_TM_dom_sf"/>
</dbReference>
<dbReference type="PRINTS" id="PR00119">
    <property type="entry name" value="CATATPASE"/>
</dbReference>
<keyword evidence="7" id="KW-0187">Copper transport</keyword>
<comment type="subcellular location">
    <subcellularLocation>
        <location evidence="1">Cell membrane</location>
        <topology evidence="1">Multi-pass membrane protein</topology>
    </subcellularLocation>
</comment>
<evidence type="ECO:0000256" key="1">
    <source>
        <dbReference type="ARBA" id="ARBA00004651"/>
    </source>
</evidence>
<dbReference type="SUPFAM" id="SSF56784">
    <property type="entry name" value="HAD-like"/>
    <property type="match status" value="1"/>
</dbReference>
<dbReference type="NCBIfam" id="TIGR01511">
    <property type="entry name" value="ATPase-IB1_Cu"/>
    <property type="match status" value="1"/>
</dbReference>
<keyword evidence="11" id="KW-0186">Copper</keyword>
<keyword evidence="12" id="KW-0813">Transport</keyword>
<sequence length="735" mass="79340">MSKKTTQIETLAISGMTCANCSARVEKGLLEQEGVKTAHVNLATERATVEFDERTSVTNLLQAVADSGYQAILYDEAHREQIKQEQLKEQRHMKLQLIISAALSLPMVIGMILMMLGVTHPIVHWLHLPMVQLLLATPVQFYIGMRFYKGAYHAIKAKAPNMDVLVAMGTSAAYGLSVYNGFFGGNPEHLYFESSAIIITLILLGKYLEQRAKSKTGEAIKELMNLQVKIANVLRDEKVVSIPIDDVLVGDIVVIRPGEQVPIDGVIVSGRSAIDESMLTGESMPVEKESEDRVFGGTVNQTGVLQVEATNIGATTALSRIIRMVEEAQGMKAPIQSVADRISHIFVPVVLLVAFVTFLVTFWVSGYMEQAVLHSVAVLVIACPCALGLATPTAIMVGTGLGAKNGILIKGGGALEKAATINAVVLDKTGTITEGKPKVTDVKWASDDDARQQEYLKILMALERDSEHALARAIVAYGEAYEIEIPDAHEVEALVGMGITGIVSQARYSVGAERLVRQHKLTIPTHFDYRKLEEEGQTVMFLLSETEVLAQIAVSDPIKTTSKQAIQTLHEQGVAVYLLTGDNKRAAQSIGKQVGIDAKRIIAEVLPEEKASVIQARQAEGEIVAMVGDGINDAPALAVADVGIAMGSGTDIAMETADVTLMSSDLRQIAKTIQLSDLTMKKIKQNLFWAFVYNTIGIPFAALGLLNPMVAGGAMAFSSVSVLLNSLRLNQAKLK</sequence>
<evidence type="ECO:0000313" key="18">
    <source>
        <dbReference type="Proteomes" id="UP001179600"/>
    </source>
</evidence>
<evidence type="ECO:0000256" key="4">
    <source>
        <dbReference type="ARBA" id="ARBA00022692"/>
    </source>
</evidence>
<keyword evidence="10 15" id="KW-1133">Transmembrane helix</keyword>
<dbReference type="InterPro" id="IPR023299">
    <property type="entry name" value="ATPase_P-typ_cyto_dom_N"/>
</dbReference>
<dbReference type="InterPro" id="IPR036163">
    <property type="entry name" value="HMA_dom_sf"/>
</dbReference>
<dbReference type="Gene3D" id="3.30.70.100">
    <property type="match status" value="1"/>
</dbReference>
<evidence type="ECO:0000256" key="9">
    <source>
        <dbReference type="ARBA" id="ARBA00022967"/>
    </source>
</evidence>
<evidence type="ECO:0000256" key="14">
    <source>
        <dbReference type="ARBA" id="ARBA00049289"/>
    </source>
</evidence>
<proteinExistence type="inferred from homology"/>
<accession>A0AAF0BFJ6</accession>
<keyword evidence="4 15" id="KW-0812">Transmembrane</keyword>
<feature type="transmembrane region" description="Helical" evidence="15">
    <location>
        <begin position="189"/>
        <end position="208"/>
    </location>
</feature>
<dbReference type="PROSITE" id="PS00154">
    <property type="entry name" value="ATPASE_E1_E2"/>
    <property type="match status" value="1"/>
</dbReference>
<feature type="domain" description="HMA" evidence="16">
    <location>
        <begin position="7"/>
        <end position="72"/>
    </location>
</feature>
<reference evidence="17" key="1">
    <citation type="submission" date="2023-01" db="EMBL/GenBank/DDBJ databases">
        <title>Oxazolidinone resistance genes in florfenicol resistant enterococci from beef cattle and veal calves at slaughter.</title>
        <authorList>
            <person name="Biggel M."/>
        </authorList>
    </citation>
    <scope>NUCLEOTIDE SEQUENCE</scope>
    <source>
        <strain evidence="17">K204-1</strain>
    </source>
</reference>
<evidence type="ECO:0000256" key="12">
    <source>
        <dbReference type="ARBA" id="ARBA00023065"/>
    </source>
</evidence>
<dbReference type="Proteomes" id="UP001179600">
    <property type="component" value="Chromosome"/>
</dbReference>
<dbReference type="NCBIfam" id="TIGR01525">
    <property type="entry name" value="ATPase-IB_hvy"/>
    <property type="match status" value="1"/>
</dbReference>
<dbReference type="InterPro" id="IPR001757">
    <property type="entry name" value="P_typ_ATPase"/>
</dbReference>
<feature type="transmembrane region" description="Helical" evidence="15">
    <location>
        <begin position="122"/>
        <end position="143"/>
    </location>
</feature>
<dbReference type="PROSITE" id="PS01229">
    <property type="entry name" value="COF_2"/>
    <property type="match status" value="1"/>
</dbReference>
<dbReference type="PRINTS" id="PR00942">
    <property type="entry name" value="CUATPASEI"/>
</dbReference>
<evidence type="ECO:0000256" key="3">
    <source>
        <dbReference type="ARBA" id="ARBA00012517"/>
    </source>
</evidence>
<evidence type="ECO:0000313" key="17">
    <source>
        <dbReference type="EMBL" id="WCG22069.1"/>
    </source>
</evidence>
<evidence type="ECO:0000256" key="13">
    <source>
        <dbReference type="ARBA" id="ARBA00023136"/>
    </source>
</evidence>
<evidence type="ECO:0000256" key="11">
    <source>
        <dbReference type="ARBA" id="ARBA00023008"/>
    </source>
</evidence>
<evidence type="ECO:0000256" key="7">
    <source>
        <dbReference type="ARBA" id="ARBA00022796"/>
    </source>
</evidence>
<keyword evidence="15" id="KW-1003">Cell membrane</keyword>
<dbReference type="GO" id="GO:0005886">
    <property type="term" value="C:plasma membrane"/>
    <property type="evidence" value="ECO:0007669"/>
    <property type="project" value="UniProtKB-SubCell"/>
</dbReference>
<evidence type="ECO:0000256" key="8">
    <source>
        <dbReference type="ARBA" id="ARBA00022840"/>
    </source>
</evidence>
<dbReference type="InterPro" id="IPR059000">
    <property type="entry name" value="ATPase_P-type_domA"/>
</dbReference>
<comment type="catalytic activity">
    <reaction evidence="14">
        <text>Cu(+)(in) + ATP + H2O = Cu(+)(out) + ADP + phosphate + H(+)</text>
        <dbReference type="Rhea" id="RHEA:25792"/>
        <dbReference type="ChEBI" id="CHEBI:15377"/>
        <dbReference type="ChEBI" id="CHEBI:15378"/>
        <dbReference type="ChEBI" id="CHEBI:30616"/>
        <dbReference type="ChEBI" id="CHEBI:43474"/>
        <dbReference type="ChEBI" id="CHEBI:49552"/>
        <dbReference type="ChEBI" id="CHEBI:456216"/>
        <dbReference type="EC" id="7.2.2.8"/>
    </reaction>
</comment>
<feature type="transmembrane region" description="Helical" evidence="15">
    <location>
        <begin position="97"/>
        <end position="116"/>
    </location>
</feature>
<dbReference type="SFLD" id="SFLDS00003">
    <property type="entry name" value="Haloacid_Dehalogenase"/>
    <property type="match status" value="1"/>
</dbReference>
<dbReference type="InterPro" id="IPR006121">
    <property type="entry name" value="HMA_dom"/>
</dbReference>
<dbReference type="GO" id="GO:0055070">
    <property type="term" value="P:copper ion homeostasis"/>
    <property type="evidence" value="ECO:0007669"/>
    <property type="project" value="TreeGrafter"/>
</dbReference>
<dbReference type="PRINTS" id="PR00943">
    <property type="entry name" value="CUATPASE"/>
</dbReference>
<dbReference type="NCBIfam" id="TIGR01494">
    <property type="entry name" value="ATPase_P-type"/>
    <property type="match status" value="1"/>
</dbReference>
<dbReference type="InterPro" id="IPR044492">
    <property type="entry name" value="P_typ_ATPase_HD_dom"/>
</dbReference>
<protein>
    <recommendedName>
        <fullName evidence="3">P-type Cu(+) transporter</fullName>
        <ecNumber evidence="3">7.2.2.8</ecNumber>
    </recommendedName>
</protein>
<feature type="transmembrane region" description="Helical" evidence="15">
    <location>
        <begin position="371"/>
        <end position="390"/>
    </location>
</feature>
<gene>
    <name evidence="17" type="ORF">PML95_06595</name>
</gene>
<dbReference type="Pfam" id="PF00702">
    <property type="entry name" value="Hydrolase"/>
    <property type="match status" value="1"/>
</dbReference>
<dbReference type="EC" id="7.2.2.8" evidence="3"/>
<dbReference type="FunFam" id="3.30.70.100:FF:000005">
    <property type="entry name" value="Copper-exporting P-type ATPase A"/>
    <property type="match status" value="1"/>
</dbReference>
<dbReference type="InterPro" id="IPR017969">
    <property type="entry name" value="Heavy-metal-associated_CS"/>
</dbReference>
<dbReference type="Gene3D" id="2.70.150.10">
    <property type="entry name" value="Calcium-transporting ATPase, cytoplasmic transduction domain A"/>
    <property type="match status" value="1"/>
</dbReference>
<keyword evidence="5 15" id="KW-0479">Metal-binding</keyword>
<keyword evidence="8 15" id="KW-0067">ATP-binding</keyword>